<protein>
    <submittedName>
        <fullName evidence="2">Uncharacterized protein</fullName>
    </submittedName>
</protein>
<evidence type="ECO:0000313" key="4">
    <source>
        <dbReference type="Proteomes" id="UP000255102"/>
    </source>
</evidence>
<evidence type="ECO:0000313" key="3">
    <source>
        <dbReference type="Proteomes" id="UP000076765"/>
    </source>
</evidence>
<name>A0A378PNF0_9GAMM</name>
<dbReference type="EMBL" id="UGPW01000001">
    <property type="protein sequence ID" value="STY87906.1"/>
    <property type="molecule type" value="Genomic_DNA"/>
</dbReference>
<accession>A0A378PNF0</accession>
<keyword evidence="3" id="KW-1185">Reference proteome</keyword>
<sequence>MTNQEIHLPFFNLNLNEIKPLFNPTEQSVKLLYDFLKTYNRDIRDELFVRAGYSKLEFPYAVDFTDDDLEFETNYCEVVIPMLLQSYCSIDDTLIFFSDSEKKGTAIIETLEWYTPPMIAETPCNAEYYYMLLGDFMGALATDNHTEFCVMTSSQNLFLFAANPEYIVAYVRRSL</sequence>
<reference evidence="1 3" key="1">
    <citation type="submission" date="2015-04" db="EMBL/GenBank/DDBJ databases">
        <authorList>
            <person name="Calcutt M.J."/>
            <person name="Foecking M.F."/>
        </authorList>
    </citation>
    <scope>NUCLEOTIDE SEQUENCE [LARGE SCALE GENOMIC DNA]</scope>
    <source>
        <strain evidence="1 3">199/55</strain>
    </source>
</reference>
<proteinExistence type="predicted"/>
<evidence type="ECO:0000313" key="1">
    <source>
        <dbReference type="EMBL" id="ANB92131.1"/>
    </source>
</evidence>
<dbReference type="Proteomes" id="UP000255102">
    <property type="component" value="Unassembled WGS sequence"/>
</dbReference>
<dbReference type="Proteomes" id="UP000076765">
    <property type="component" value="Chromosome"/>
</dbReference>
<organism evidence="2 4">
    <name type="scientific">Moraxella ovis</name>
    <dbReference type="NCBI Taxonomy" id="29433"/>
    <lineage>
        <taxon>Bacteria</taxon>
        <taxon>Pseudomonadati</taxon>
        <taxon>Pseudomonadota</taxon>
        <taxon>Gammaproteobacteria</taxon>
        <taxon>Moraxellales</taxon>
        <taxon>Moraxellaceae</taxon>
        <taxon>Moraxella</taxon>
    </lineage>
</organism>
<dbReference type="AlphaFoldDB" id="A0A378PNF0"/>
<reference evidence="2 4" key="2">
    <citation type="submission" date="2018-06" db="EMBL/GenBank/DDBJ databases">
        <authorList>
            <consortium name="Pathogen Informatics"/>
            <person name="Doyle S."/>
        </authorList>
    </citation>
    <scope>NUCLEOTIDE SEQUENCE [LARGE SCALE GENOMIC DNA]</scope>
    <source>
        <strain evidence="2 4">NCTC11227</strain>
    </source>
</reference>
<evidence type="ECO:0000313" key="2">
    <source>
        <dbReference type="EMBL" id="STY87906.1"/>
    </source>
</evidence>
<dbReference type="EMBL" id="CP011158">
    <property type="protein sequence ID" value="ANB92131.1"/>
    <property type="molecule type" value="Genomic_DNA"/>
</dbReference>
<gene>
    <name evidence="1" type="ORF">MOVS_09275</name>
    <name evidence="2" type="ORF">NCTC11227_01933</name>
</gene>
<dbReference type="RefSeq" id="WP_063514682.1">
    <property type="nucleotide sequence ID" value="NZ_CP011158.1"/>
</dbReference>
<dbReference type="KEGG" id="moi:MOVS_09275"/>